<accession>A0A5E7FZM4</accession>
<dbReference type="RefSeq" id="WP_150807398.1">
    <property type="nucleotide sequence ID" value="NZ_CABVHY010000052.1"/>
</dbReference>
<sequence>MATKKSSLSYTERTRIEFLTSHLRSSSRPSVKAKYVDELAQILDGKELTRGDMALASYYLGNSGTDAESVELSQSFAQAYRETPAQ</sequence>
<proteinExistence type="predicted"/>
<evidence type="ECO:0000313" key="1">
    <source>
        <dbReference type="EMBL" id="VVO43717.1"/>
    </source>
</evidence>
<dbReference type="Proteomes" id="UP000379480">
    <property type="component" value="Unassembled WGS sequence"/>
</dbReference>
<gene>
    <name evidence="1" type="ORF">PS723_06231</name>
</gene>
<dbReference type="OrthoDB" id="7003152at2"/>
<dbReference type="EMBL" id="CABVHY010000052">
    <property type="protein sequence ID" value="VVO43717.1"/>
    <property type="molecule type" value="Genomic_DNA"/>
</dbReference>
<protein>
    <submittedName>
        <fullName evidence="1">Uncharacterized protein</fullName>
    </submittedName>
</protein>
<evidence type="ECO:0000313" key="2">
    <source>
        <dbReference type="Proteomes" id="UP000379480"/>
    </source>
</evidence>
<reference evidence="1 2" key="1">
    <citation type="submission" date="2019-09" db="EMBL/GenBank/DDBJ databases">
        <authorList>
            <person name="Chandra G."/>
            <person name="Truman W A."/>
        </authorList>
    </citation>
    <scope>NUCLEOTIDE SEQUENCE [LARGE SCALE GENOMIC DNA]</scope>
    <source>
        <strain evidence="1">PS723</strain>
    </source>
</reference>
<organism evidence="1 2">
    <name type="scientific">Pseudomonas fluorescens</name>
    <dbReference type="NCBI Taxonomy" id="294"/>
    <lineage>
        <taxon>Bacteria</taxon>
        <taxon>Pseudomonadati</taxon>
        <taxon>Pseudomonadota</taxon>
        <taxon>Gammaproteobacteria</taxon>
        <taxon>Pseudomonadales</taxon>
        <taxon>Pseudomonadaceae</taxon>
        <taxon>Pseudomonas</taxon>
    </lineage>
</organism>
<name>A0A5E7FZM4_PSEFL</name>
<dbReference type="AlphaFoldDB" id="A0A5E7FZM4"/>